<dbReference type="OrthoDB" id="9805070at2"/>
<accession>E1SQM6</accession>
<protein>
    <submittedName>
        <fullName evidence="3">Peptidase M23</fullName>
    </submittedName>
</protein>
<keyword evidence="1" id="KW-0732">Signal</keyword>
<dbReference type="CDD" id="cd12797">
    <property type="entry name" value="M23_peptidase"/>
    <property type="match status" value="1"/>
</dbReference>
<proteinExistence type="predicted"/>
<dbReference type="InterPro" id="IPR050570">
    <property type="entry name" value="Cell_wall_metabolism_enzyme"/>
</dbReference>
<sequence>MVRGSWLSTLFFISFSLLAGDTPPLQLEGKLTQGSLIRGQSSPGVQVWLNGQPLPVTEDGQFVMGFGRDATLEHTLTLHYADGRKQDFPLELAKREYKIQRIEGIARRIMEPDPKDVARAQEDARQTRAAREHFDTRTDWQQAFIWPLTGPITGVYGSQRFYNGEPRNPHFGIDVAAPTGTPVVAPADGVITLAVPDMFYSGGTLIIDHGYGVSSTFIHLHKLLVEPGAVVKQGEVVAEVGATGRVTGPHLDWRLNWHQERLDPALLVGPMPAK</sequence>
<dbReference type="HOGENOM" id="CLU_029425_5_5_6"/>
<dbReference type="AlphaFoldDB" id="E1SQM6"/>
<evidence type="ECO:0000313" key="4">
    <source>
        <dbReference type="Proteomes" id="UP000006683"/>
    </source>
</evidence>
<dbReference type="GeneID" id="67181831"/>
<keyword evidence="4" id="KW-1185">Reference proteome</keyword>
<dbReference type="Pfam" id="PF01551">
    <property type="entry name" value="Peptidase_M23"/>
    <property type="match status" value="1"/>
</dbReference>
<name>E1SQM6_FERBD</name>
<feature type="domain" description="M23ase beta-sheet core" evidence="2">
    <location>
        <begin position="169"/>
        <end position="264"/>
    </location>
</feature>
<dbReference type="RefSeq" id="WP_013345130.1">
    <property type="nucleotide sequence ID" value="NC_014541.1"/>
</dbReference>
<dbReference type="PANTHER" id="PTHR21666:SF285">
    <property type="entry name" value="M23 FAMILY METALLOPEPTIDASE"/>
    <property type="match status" value="1"/>
</dbReference>
<dbReference type="Gene3D" id="2.70.70.10">
    <property type="entry name" value="Glucose Permease (Domain IIA)"/>
    <property type="match status" value="1"/>
</dbReference>
<evidence type="ECO:0000256" key="1">
    <source>
        <dbReference type="SAM" id="SignalP"/>
    </source>
</evidence>
<dbReference type="SUPFAM" id="SSF51261">
    <property type="entry name" value="Duplicated hybrid motif"/>
    <property type="match status" value="1"/>
</dbReference>
<dbReference type="STRING" id="550540.Fbal_1620"/>
<dbReference type="PANTHER" id="PTHR21666">
    <property type="entry name" value="PEPTIDASE-RELATED"/>
    <property type="match status" value="1"/>
</dbReference>
<dbReference type="InterPro" id="IPR016047">
    <property type="entry name" value="M23ase_b-sheet_dom"/>
</dbReference>
<dbReference type="InterPro" id="IPR011055">
    <property type="entry name" value="Dup_hybrid_motif"/>
</dbReference>
<dbReference type="GO" id="GO:0004222">
    <property type="term" value="F:metalloendopeptidase activity"/>
    <property type="evidence" value="ECO:0007669"/>
    <property type="project" value="TreeGrafter"/>
</dbReference>
<evidence type="ECO:0000313" key="3">
    <source>
        <dbReference type="EMBL" id="ADN75824.1"/>
    </source>
</evidence>
<dbReference type="EMBL" id="CP002209">
    <property type="protein sequence ID" value="ADN75824.1"/>
    <property type="molecule type" value="Genomic_DNA"/>
</dbReference>
<dbReference type="FunFam" id="2.70.70.10:FF:000019">
    <property type="entry name" value="M23 family peptidase"/>
    <property type="match status" value="1"/>
</dbReference>
<organism evidence="3 4">
    <name type="scientific">Ferrimonas balearica (strain DSM 9799 / CCM 4581 / KCTC 23876 / PAT)</name>
    <dbReference type="NCBI Taxonomy" id="550540"/>
    <lineage>
        <taxon>Bacteria</taxon>
        <taxon>Pseudomonadati</taxon>
        <taxon>Pseudomonadota</taxon>
        <taxon>Gammaproteobacteria</taxon>
        <taxon>Alteromonadales</taxon>
        <taxon>Ferrimonadaceae</taxon>
        <taxon>Ferrimonas</taxon>
    </lineage>
</organism>
<dbReference type="Proteomes" id="UP000006683">
    <property type="component" value="Chromosome"/>
</dbReference>
<dbReference type="eggNOG" id="COG0739">
    <property type="taxonomic scope" value="Bacteria"/>
</dbReference>
<dbReference type="KEGG" id="fbl:Fbal_1620"/>
<feature type="signal peptide" evidence="1">
    <location>
        <begin position="1"/>
        <end position="19"/>
    </location>
</feature>
<evidence type="ECO:0000259" key="2">
    <source>
        <dbReference type="Pfam" id="PF01551"/>
    </source>
</evidence>
<reference evidence="3 4" key="1">
    <citation type="journal article" date="2010" name="Stand. Genomic Sci.">
        <title>Complete genome sequence of Ferrimonas balearica type strain (PAT).</title>
        <authorList>
            <person name="Nolan M."/>
            <person name="Sikorski J."/>
            <person name="Davenport K."/>
            <person name="Lucas S."/>
            <person name="Glavina Del Rio T."/>
            <person name="Tice H."/>
            <person name="Cheng J."/>
            <person name="Goodwin L."/>
            <person name="Pitluck S."/>
            <person name="Liolios K."/>
            <person name="Ivanova N."/>
            <person name="Mavromatis K."/>
            <person name="Ovchinnikova G."/>
            <person name="Pati A."/>
            <person name="Chen A."/>
            <person name="Palaniappan K."/>
            <person name="Land M."/>
            <person name="Hauser L."/>
            <person name="Chang Y."/>
            <person name="Jeffries C."/>
            <person name="Tapia R."/>
            <person name="Brettin T."/>
            <person name="Detter J."/>
            <person name="Han C."/>
            <person name="Yasawong M."/>
            <person name="Rohde M."/>
            <person name="Tindall B."/>
            <person name="Goker M."/>
            <person name="Woyke T."/>
            <person name="Bristow J."/>
            <person name="Eisen J."/>
            <person name="Markowitz V."/>
            <person name="Hugenholtz P."/>
            <person name="Kyrpides N."/>
            <person name="Klenk H."/>
            <person name="Lapidus A."/>
        </authorList>
    </citation>
    <scope>NUCLEOTIDE SEQUENCE [LARGE SCALE GENOMIC DNA]</scope>
    <source>
        <strain evidence="4">DSM 9799 / CCM 4581 / KCTC 23876 / PAT</strain>
    </source>
</reference>
<gene>
    <name evidence="3" type="ordered locus">Fbal_1620</name>
</gene>
<feature type="chain" id="PRO_5003151599" evidence="1">
    <location>
        <begin position="20"/>
        <end position="274"/>
    </location>
</feature>